<dbReference type="EMBL" id="AP025730">
    <property type="protein sequence ID" value="BDI07984.1"/>
    <property type="molecule type" value="Genomic_DNA"/>
</dbReference>
<proteinExistence type="predicted"/>
<evidence type="ECO:0000313" key="3">
    <source>
        <dbReference type="Proteomes" id="UP001057498"/>
    </source>
</evidence>
<evidence type="ECO:0000256" key="1">
    <source>
        <dbReference type="SAM" id="MobiDB-lite"/>
    </source>
</evidence>
<evidence type="ECO:0000313" key="2">
    <source>
        <dbReference type="EMBL" id="BDI07984.1"/>
    </source>
</evidence>
<organism evidence="2 3">
    <name type="scientific">Sphaerotilus microaerophilus</name>
    <dbReference type="NCBI Taxonomy" id="2914710"/>
    <lineage>
        <taxon>Bacteria</taxon>
        <taxon>Pseudomonadati</taxon>
        <taxon>Pseudomonadota</taxon>
        <taxon>Betaproteobacteria</taxon>
        <taxon>Burkholderiales</taxon>
        <taxon>Sphaerotilaceae</taxon>
        <taxon>Sphaerotilus</taxon>
    </lineage>
</organism>
<dbReference type="Proteomes" id="UP001057498">
    <property type="component" value="Chromosome"/>
</dbReference>
<keyword evidence="3" id="KW-1185">Reference proteome</keyword>
<feature type="region of interest" description="Disordered" evidence="1">
    <location>
        <begin position="77"/>
        <end position="106"/>
    </location>
</feature>
<gene>
    <name evidence="2" type="ORF">CATMQ487_49540</name>
</gene>
<name>A0ABM7YTJ9_9BURK</name>
<accession>A0ABM7YTJ9</accession>
<sequence length="215" mass="23075">MIPCKTAAGHAELAARERRLSQRHRTLLFLVDGRRSLADVVRLGEQAGVPRAYVDELLALGLIVMAAPVSQGAVEASESAWAPTQQTGPHRSTRSGEGDPMDSLPFGWPTDLSSLPRVFSSSEDSVGFGEPVSNTELSALEGHDPALAQARSVVLQALLSTAPVVGAVTMLRVRRSRSRAQLRALLPEVQARLSRPRHLADARLVIQRVEALLAA</sequence>
<protein>
    <submittedName>
        <fullName evidence="2">Uncharacterized protein</fullName>
    </submittedName>
</protein>
<reference evidence="2" key="1">
    <citation type="submission" date="2022-04" db="EMBL/GenBank/DDBJ databases">
        <title>Whole genome sequence of Sphaerotilus sp. FB-5.</title>
        <authorList>
            <person name="Takeda M."/>
            <person name="Narihara S."/>
            <person name="Akimoto M."/>
            <person name="Akimoto R."/>
            <person name="Nishiyashiki S."/>
            <person name="Murakami T."/>
        </authorList>
    </citation>
    <scope>NUCLEOTIDE SEQUENCE</scope>
    <source>
        <strain evidence="2">FB-5</strain>
    </source>
</reference>